<sequence>MKAEGIEAVALYNNCMECEIEW</sequence>
<reference evidence="1" key="1">
    <citation type="submission" date="2018-05" db="EMBL/GenBank/DDBJ databases">
        <authorList>
            <person name="Lanie J.A."/>
            <person name="Ng W.-L."/>
            <person name="Kazmierczak K.M."/>
            <person name="Andrzejewski T.M."/>
            <person name="Davidsen T.M."/>
            <person name="Wayne K.J."/>
            <person name="Tettelin H."/>
            <person name="Glass J.I."/>
            <person name="Rusch D."/>
            <person name="Podicherti R."/>
            <person name="Tsui H.-C.T."/>
            <person name="Winkler M.E."/>
        </authorList>
    </citation>
    <scope>NUCLEOTIDE SEQUENCE</scope>
</reference>
<protein>
    <submittedName>
        <fullName evidence="1">Uncharacterized protein</fullName>
    </submittedName>
</protein>
<evidence type="ECO:0000313" key="1">
    <source>
        <dbReference type="EMBL" id="SVA34785.1"/>
    </source>
</evidence>
<gene>
    <name evidence="1" type="ORF">METZ01_LOCUS87639</name>
</gene>
<accession>A0A381V349</accession>
<name>A0A381V349_9ZZZZ</name>
<dbReference type="AlphaFoldDB" id="A0A381V349"/>
<proteinExistence type="predicted"/>
<organism evidence="1">
    <name type="scientific">marine metagenome</name>
    <dbReference type="NCBI Taxonomy" id="408172"/>
    <lineage>
        <taxon>unclassified sequences</taxon>
        <taxon>metagenomes</taxon>
        <taxon>ecological metagenomes</taxon>
    </lineage>
</organism>
<dbReference type="EMBL" id="UINC01007724">
    <property type="protein sequence ID" value="SVA34785.1"/>
    <property type="molecule type" value="Genomic_DNA"/>
</dbReference>